<sequence>MIRSLGTTVTRALVDWHTGTIVETGASTYRPTAAVRRHVLLRDQHCRLPGSGVPPARSEPRRGRTGPAKFCDIDHVTP</sequence>
<dbReference type="RefSeq" id="WP_146314725.1">
    <property type="nucleotide sequence ID" value="NZ_VCQV01000001.1"/>
</dbReference>
<proteinExistence type="predicted"/>
<accession>A0A563E9N9</accession>
<evidence type="ECO:0000256" key="1">
    <source>
        <dbReference type="SAM" id="MobiDB-lite"/>
    </source>
</evidence>
<evidence type="ECO:0008006" key="4">
    <source>
        <dbReference type="Google" id="ProtNLM"/>
    </source>
</evidence>
<feature type="region of interest" description="Disordered" evidence="1">
    <location>
        <begin position="46"/>
        <end position="78"/>
    </location>
</feature>
<dbReference type="AlphaFoldDB" id="A0A563E9N9"/>
<dbReference type="OrthoDB" id="3541361at2"/>
<reference evidence="2 3" key="2">
    <citation type="submission" date="2019-08" db="EMBL/GenBank/DDBJ databases">
        <title>Jejuicoccus antrihumi gen. nov., sp. nov., a new member of the family Dermacoccaceae isolated from a cave.</title>
        <authorList>
            <person name="Schumann P."/>
            <person name="Kim I.S."/>
        </authorList>
    </citation>
    <scope>NUCLEOTIDE SEQUENCE [LARGE SCALE GENOMIC DNA]</scope>
    <source>
        <strain evidence="2 3">C5-26</strain>
    </source>
</reference>
<protein>
    <recommendedName>
        <fullName evidence="4">HNH endonuclease</fullName>
    </recommendedName>
</protein>
<name>A0A563E9N9_9MICO</name>
<comment type="caution">
    <text evidence="2">The sequence shown here is derived from an EMBL/GenBank/DDBJ whole genome shotgun (WGS) entry which is preliminary data.</text>
</comment>
<evidence type="ECO:0000313" key="3">
    <source>
        <dbReference type="Proteomes" id="UP000320244"/>
    </source>
</evidence>
<keyword evidence="3" id="KW-1185">Reference proteome</keyword>
<dbReference type="Proteomes" id="UP000320244">
    <property type="component" value="Unassembled WGS sequence"/>
</dbReference>
<organism evidence="2 3">
    <name type="scientific">Leekyejoonella antrihumi</name>
    <dbReference type="NCBI Taxonomy" id="1660198"/>
    <lineage>
        <taxon>Bacteria</taxon>
        <taxon>Bacillati</taxon>
        <taxon>Actinomycetota</taxon>
        <taxon>Actinomycetes</taxon>
        <taxon>Micrococcales</taxon>
        <taxon>Dermacoccaceae</taxon>
        <taxon>Leekyejoonella</taxon>
    </lineage>
</organism>
<reference evidence="2 3" key="1">
    <citation type="submission" date="2019-05" db="EMBL/GenBank/DDBJ databases">
        <authorList>
            <person name="Lee S.D."/>
        </authorList>
    </citation>
    <scope>NUCLEOTIDE SEQUENCE [LARGE SCALE GENOMIC DNA]</scope>
    <source>
        <strain evidence="2 3">C5-26</strain>
    </source>
</reference>
<gene>
    <name evidence="2" type="ORF">FGL98_00650</name>
</gene>
<evidence type="ECO:0000313" key="2">
    <source>
        <dbReference type="EMBL" id="TWP38943.1"/>
    </source>
</evidence>
<dbReference type="EMBL" id="VCQV01000001">
    <property type="protein sequence ID" value="TWP38943.1"/>
    <property type="molecule type" value="Genomic_DNA"/>
</dbReference>